<keyword evidence="1" id="KW-0472">Membrane</keyword>
<feature type="transmembrane region" description="Helical" evidence="1">
    <location>
        <begin position="241"/>
        <end position="258"/>
    </location>
</feature>
<evidence type="ECO:0000259" key="4">
    <source>
        <dbReference type="Pfam" id="PF20990"/>
    </source>
</evidence>
<dbReference type="STRING" id="1797994.A2227_07535"/>
<dbReference type="EMBL" id="MFGB01000023">
    <property type="protein sequence ID" value="OGF25167.1"/>
    <property type="molecule type" value="Genomic_DNA"/>
</dbReference>
<gene>
    <name evidence="5" type="ORF">A2227_07535</name>
</gene>
<evidence type="ECO:0000313" key="5">
    <source>
        <dbReference type="EMBL" id="OGF25167.1"/>
    </source>
</evidence>
<evidence type="ECO:0000259" key="3">
    <source>
        <dbReference type="Pfam" id="PF09972"/>
    </source>
</evidence>
<comment type="caution">
    <text evidence="5">The sequence shown here is derived from an EMBL/GenBank/DDBJ whole genome shotgun (WGS) entry which is preliminary data.</text>
</comment>
<reference evidence="5 6" key="1">
    <citation type="journal article" date="2016" name="Nat. Commun.">
        <title>Thousands of microbial genomes shed light on interconnected biogeochemical processes in an aquifer system.</title>
        <authorList>
            <person name="Anantharaman K."/>
            <person name="Brown C.T."/>
            <person name="Hug L.A."/>
            <person name="Sharon I."/>
            <person name="Castelle C.J."/>
            <person name="Probst A.J."/>
            <person name="Thomas B.C."/>
            <person name="Singh A."/>
            <person name="Wilkins M.J."/>
            <person name="Karaoz U."/>
            <person name="Brodie E.L."/>
            <person name="Williams K.H."/>
            <person name="Hubbard S.S."/>
            <person name="Banfield J.F."/>
        </authorList>
    </citation>
    <scope>NUCLEOTIDE SEQUENCE [LARGE SCALE GENOMIC DNA]</scope>
</reference>
<organism evidence="5 6">
    <name type="scientific">Candidatus Falkowbacteria bacterium RIFOXYA2_FULL_47_19</name>
    <dbReference type="NCBI Taxonomy" id="1797994"/>
    <lineage>
        <taxon>Bacteria</taxon>
        <taxon>Candidatus Falkowiibacteriota</taxon>
    </lineage>
</organism>
<feature type="transmembrane region" description="Helical" evidence="1">
    <location>
        <begin position="398"/>
        <end position="416"/>
    </location>
</feature>
<dbReference type="Pfam" id="PF20990">
    <property type="entry name" value="DUF2207_C"/>
    <property type="match status" value="1"/>
</dbReference>
<keyword evidence="1" id="KW-1133">Transmembrane helix</keyword>
<feature type="signal peptide" evidence="2">
    <location>
        <begin position="1"/>
        <end position="22"/>
    </location>
</feature>
<dbReference type="InterPro" id="IPR018702">
    <property type="entry name" value="DUF2207"/>
</dbReference>
<evidence type="ECO:0000256" key="2">
    <source>
        <dbReference type="SAM" id="SignalP"/>
    </source>
</evidence>
<name>A0A1F5SEQ0_9BACT</name>
<dbReference type="InterPro" id="IPR048389">
    <property type="entry name" value="YciQ-like_C"/>
</dbReference>
<dbReference type="Pfam" id="PF09972">
    <property type="entry name" value="DUF2207"/>
    <property type="match status" value="1"/>
</dbReference>
<evidence type="ECO:0008006" key="7">
    <source>
        <dbReference type="Google" id="ProtNLM"/>
    </source>
</evidence>
<evidence type="ECO:0000256" key="1">
    <source>
        <dbReference type="SAM" id="Phobius"/>
    </source>
</evidence>
<feature type="domain" description="DUF2207" evidence="3">
    <location>
        <begin position="26"/>
        <end position="219"/>
    </location>
</feature>
<proteinExistence type="predicted"/>
<sequence length="571" mass="63724">MKKYFYLLFIGIGMSLCATVNAQEAIDDFDITLNINKDTSIDVTERITYNYGTERKHGIYREVPYKYKARGGNYNLKISDPAVTDGAGDPFIFVIEDRDGHKNIKIGDAQSYVTGQITYVISYKIKRAINYFSDHDELYWNATGNLWEVPIRQSRVTVVFPGESAEDLTRAECFAGSFGSANKCVSYRYKYSGDKSVEGLVFTDDYLEPGEGLTIVAGFARGVVEKPSWFSRVWEIFKDNPALFLPLLVFISLYYIWYKRGRDPKGRKTIIALYAPPDSLTPAEVGTIIDDSVDHADISADIINLAVRGYLRIERVERTDIFKKVDYDLEKLKDGNDLGNPHEQKLFSALFPGKRGQVALSVLKNDFYADWKEIKNILYKDLARKNYFVDDPGRVRKLYTAIGIVFFALGVLAAFLSGILSLAGFGISGLIIMSFGYYMPVKTPGGALVKDRILGLKEYLAVAEKDRLKFHNAPEKNPGHFEALLPFAMVLGVEKEWARQFKDIYDRQPDWYNEPAGANFSSLALTTSLRSFKDRVNADLSSRPSSASGGGSGFSGGFSGGGFGGGGGRSW</sequence>
<dbReference type="Proteomes" id="UP000178367">
    <property type="component" value="Unassembled WGS sequence"/>
</dbReference>
<dbReference type="AlphaFoldDB" id="A0A1F5SEQ0"/>
<feature type="chain" id="PRO_5009521184" description="DUF2207 domain-containing protein" evidence="2">
    <location>
        <begin position="23"/>
        <end position="571"/>
    </location>
</feature>
<protein>
    <recommendedName>
        <fullName evidence="7">DUF2207 domain-containing protein</fullName>
    </recommendedName>
</protein>
<accession>A0A1F5SEQ0</accession>
<keyword evidence="1" id="KW-0812">Transmembrane</keyword>
<evidence type="ECO:0000313" key="6">
    <source>
        <dbReference type="Proteomes" id="UP000178367"/>
    </source>
</evidence>
<keyword evidence="2" id="KW-0732">Signal</keyword>
<feature type="domain" description="Predicted membrane protein YciQ-like C-terminal" evidence="4">
    <location>
        <begin position="274"/>
        <end position="501"/>
    </location>
</feature>